<proteinExistence type="inferred from homology"/>
<dbReference type="Gene3D" id="2.30.130.110">
    <property type="match status" value="1"/>
</dbReference>
<evidence type="ECO:0000256" key="1">
    <source>
        <dbReference type="ARBA" id="ARBA00010986"/>
    </source>
</evidence>
<dbReference type="Proteomes" id="UP000243378">
    <property type="component" value="Unassembled WGS sequence"/>
</dbReference>
<dbReference type="OrthoDB" id="9804574at2"/>
<evidence type="ECO:0000259" key="3">
    <source>
        <dbReference type="SMART" id="SM00858"/>
    </source>
</evidence>
<reference evidence="4 5" key="1">
    <citation type="submission" date="2016-10" db="EMBL/GenBank/DDBJ databases">
        <authorList>
            <person name="de Groot N.N."/>
        </authorList>
    </citation>
    <scope>NUCLEOTIDE SEQUENCE [LARGE SCALE GENOMIC DNA]</scope>
    <source>
        <strain evidence="4 5">LMG 25475</strain>
    </source>
</reference>
<organism evidence="4 5">
    <name type="scientific">Phytopseudomonas seleniipraecipitans</name>
    <dbReference type="NCBI Taxonomy" id="640205"/>
    <lineage>
        <taxon>Bacteria</taxon>
        <taxon>Pseudomonadati</taxon>
        <taxon>Pseudomonadota</taxon>
        <taxon>Gammaproteobacteria</taxon>
        <taxon>Pseudomonadales</taxon>
        <taxon>Pseudomonadaceae</taxon>
        <taxon>Phytopseudomonas</taxon>
    </lineage>
</organism>
<dbReference type="GO" id="GO:0019698">
    <property type="term" value="P:D-galacturonate catabolic process"/>
    <property type="evidence" value="ECO:0007669"/>
    <property type="project" value="TreeGrafter"/>
</dbReference>
<dbReference type="AlphaFoldDB" id="A0A1G7K023"/>
<dbReference type="InterPro" id="IPR048332">
    <property type="entry name" value="GD_AH_C"/>
</dbReference>
<dbReference type="STRING" id="640205.SAMN05216381_1319"/>
<dbReference type="InterPro" id="IPR013974">
    <property type="entry name" value="SAF"/>
</dbReference>
<dbReference type="InterPro" id="IPR007392">
    <property type="entry name" value="GD_AH_second"/>
</dbReference>
<comment type="similarity">
    <text evidence="1">Belongs to the UxaA family.</text>
</comment>
<dbReference type="Pfam" id="PF04295">
    <property type="entry name" value="GD_AH_second"/>
    <property type="match status" value="1"/>
</dbReference>
<protein>
    <submittedName>
        <fullName evidence="4">Altronate hydrolase/galactarate dehydratase</fullName>
    </submittedName>
</protein>
<dbReference type="Pfam" id="PF20629">
    <property type="entry name" value="GD_AH_C"/>
    <property type="match status" value="1"/>
</dbReference>
<dbReference type="EMBL" id="FNBM01000002">
    <property type="protein sequence ID" value="SDF30573.1"/>
    <property type="molecule type" value="Genomic_DNA"/>
</dbReference>
<keyword evidence="4" id="KW-0378">Hydrolase</keyword>
<accession>A0A1G7K023</accession>
<dbReference type="InterPro" id="IPR044144">
    <property type="entry name" value="SAF_UxaA/GarD"/>
</dbReference>
<dbReference type="PANTHER" id="PTHR30536:SF5">
    <property type="entry name" value="ALTRONATE DEHYDRATASE"/>
    <property type="match status" value="1"/>
</dbReference>
<dbReference type="SMART" id="SM00858">
    <property type="entry name" value="SAF"/>
    <property type="match status" value="1"/>
</dbReference>
<dbReference type="GO" id="GO:0016787">
    <property type="term" value="F:hydrolase activity"/>
    <property type="evidence" value="ECO:0007669"/>
    <property type="project" value="UniProtKB-KW"/>
</dbReference>
<dbReference type="CDD" id="cd11613">
    <property type="entry name" value="SAF_AH_GD"/>
    <property type="match status" value="1"/>
</dbReference>
<evidence type="ECO:0000313" key="5">
    <source>
        <dbReference type="Proteomes" id="UP000243378"/>
    </source>
</evidence>
<dbReference type="PANTHER" id="PTHR30536">
    <property type="entry name" value="ALTRONATE/GALACTARATE DEHYDRATASE"/>
    <property type="match status" value="1"/>
</dbReference>
<dbReference type="RefSeq" id="WP_092366051.1">
    <property type="nucleotide sequence ID" value="NZ_FNBM01000002.1"/>
</dbReference>
<sequence length="511" mass="54387">MQLITQNQSVVILSTVDSVAVARKALAQGVHVETLALEASDDIPSGHKIARRAIAKGENILKYGQVIGVATQDIAAGAHVHTHNVAMPDSHASNTLPPVIERSAVLPSEQRRRFMGYRRPDGRVGTRNYIGILSTVNCSATVSRAVATHFNGSELLKQYNIDGVVALTHGSGCAINTDSEGFKFLERSIWGYACNPNIAGALIIGLGCETNQISSLMKRYNLSEGPNFRVFNIQNAGGTRASIAKAIDQVTDMLAAIGRLERTSESVEHIMVGMQCGGSDGYSGISANPALGYAADLLVRHGGTAILSETPEIYGAEHLLIARATSHEVAQKLLDRLTWWENYTRINGAELNNNPSPGNKAGGLTTILEKSLGAAAKGGSSSLNGVYEWGEPITEHGFVFMDSPGYDPVSVTGQVASGANMICFTTGRGSVSGFKPAPCIKLATNTDMYRRLEEDMDINCGGIIDGELSVAEAGEKIFDILVEIASGTPSKSEQYNYGDNEFVPWQVGAVT</sequence>
<evidence type="ECO:0000313" key="4">
    <source>
        <dbReference type="EMBL" id="SDF30573.1"/>
    </source>
</evidence>
<gene>
    <name evidence="4" type="ORF">SAMN05216381_1319</name>
</gene>
<feature type="domain" description="SAF" evidence="3">
    <location>
        <begin position="17"/>
        <end position="86"/>
    </location>
</feature>
<dbReference type="GO" id="GO:0016829">
    <property type="term" value="F:lyase activity"/>
    <property type="evidence" value="ECO:0007669"/>
    <property type="project" value="UniProtKB-KW"/>
</dbReference>
<evidence type="ECO:0000256" key="2">
    <source>
        <dbReference type="ARBA" id="ARBA00023239"/>
    </source>
</evidence>
<name>A0A1G7K023_9GAMM</name>
<keyword evidence="2" id="KW-0456">Lyase</keyword>
<dbReference type="InterPro" id="IPR052172">
    <property type="entry name" value="UxaA_altronate/galactarate_dh"/>
</dbReference>
<dbReference type="Pfam" id="PF08666">
    <property type="entry name" value="SAF"/>
    <property type="match status" value="1"/>
</dbReference>